<evidence type="ECO:0000313" key="2">
    <source>
        <dbReference type="EMBL" id="SCZ87071.1"/>
    </source>
</evidence>
<gene>
    <name evidence="2" type="ORF">NSMM_90038</name>
</gene>
<dbReference type="EMBL" id="FMWO01000102">
    <property type="protein sequence ID" value="SCZ87071.1"/>
    <property type="molecule type" value="Genomic_DNA"/>
</dbReference>
<evidence type="ECO:0000313" key="3">
    <source>
        <dbReference type="Proteomes" id="UP000198729"/>
    </source>
</evidence>
<feature type="domain" description="Spore protein YkvP/CgeB glycosyl transferase-like" evidence="1">
    <location>
        <begin position="148"/>
        <end position="287"/>
    </location>
</feature>
<dbReference type="InterPro" id="IPR055259">
    <property type="entry name" value="YkvP/CgeB_Glyco_trans-like"/>
</dbReference>
<dbReference type="AlphaFoldDB" id="A0A1G5SKK4"/>
<dbReference type="OrthoDB" id="505636at2"/>
<sequence length="296" mass="33231">MICHSNSIVVCGSPHAYLGGANKNAASNLQLFCFERTAFSWLSKNGYGNPVFLPTGANGRFFNIGKINPAQITKFRFPLSFAGNSWWLKARVEPSKQVRKAAKELWHKQKITRLTLVESCEKLLENGDRKLFAAAQVALAEASMDTRKQFIDRFSKLNVKLFGDKYWEKVSPGVKVSPYLDYHAELPALFVGSNVNLNVTAEHMPTAVNQRVWDVPAVGGFLLTDTQEDALSVFIDGESMAFYTSLDEAASKAKFYLSHAEIRARISQKGAAIIHQSHIMTHRLQYMYNVMKKRFG</sequence>
<dbReference type="Pfam" id="PF13524">
    <property type="entry name" value="Glyco_trans_1_2"/>
    <property type="match status" value="1"/>
</dbReference>
<protein>
    <recommendedName>
        <fullName evidence="1">Spore protein YkvP/CgeB glycosyl transferase-like domain-containing protein</fullName>
    </recommendedName>
</protein>
<organism evidence="2 3">
    <name type="scientific">Nitrosomonas mobilis</name>
    <dbReference type="NCBI Taxonomy" id="51642"/>
    <lineage>
        <taxon>Bacteria</taxon>
        <taxon>Pseudomonadati</taxon>
        <taxon>Pseudomonadota</taxon>
        <taxon>Betaproteobacteria</taxon>
        <taxon>Nitrosomonadales</taxon>
        <taxon>Nitrosomonadaceae</taxon>
        <taxon>Nitrosomonas</taxon>
    </lineage>
</organism>
<accession>A0A1G5SKK4</accession>
<dbReference type="STRING" id="51642.NSMM_90038"/>
<proteinExistence type="predicted"/>
<dbReference type="Proteomes" id="UP000198729">
    <property type="component" value="Unassembled WGS sequence"/>
</dbReference>
<keyword evidence="3" id="KW-1185">Reference proteome</keyword>
<evidence type="ECO:0000259" key="1">
    <source>
        <dbReference type="Pfam" id="PF13524"/>
    </source>
</evidence>
<name>A0A1G5SKK4_9PROT</name>
<reference evidence="2 3" key="1">
    <citation type="submission" date="2016-10" db="EMBL/GenBank/DDBJ databases">
        <authorList>
            <person name="de Groot N.N."/>
        </authorList>
    </citation>
    <scope>NUCLEOTIDE SEQUENCE [LARGE SCALE GENOMIC DNA]</scope>
    <source>
        <strain evidence="2">1</strain>
    </source>
</reference>